<sequence length="101" mass="10776">MSRSFSNAKLLSALVADKISMALSRRGYAAVATSQGVASGSGRGAVVARAGVMAKKGGEESGKTSWVPDPVTGYYRPENRANEIDVAELRELLLKNNIRRH</sequence>
<dbReference type="FunCoup" id="A0A2R6QU97">
    <property type="interactions" value="893"/>
</dbReference>
<evidence type="ECO:0000313" key="2">
    <source>
        <dbReference type="Proteomes" id="UP000241394"/>
    </source>
</evidence>
<comment type="caution">
    <text evidence="1">The sequence shown here is derived from an EMBL/GenBank/DDBJ whole genome shotgun (WGS) entry which is preliminary data.</text>
</comment>
<dbReference type="Proteomes" id="UP000241394">
    <property type="component" value="Chromosome LG13"/>
</dbReference>
<organism evidence="1 2">
    <name type="scientific">Actinidia chinensis var. chinensis</name>
    <name type="common">Chinese soft-hair kiwi</name>
    <dbReference type="NCBI Taxonomy" id="1590841"/>
    <lineage>
        <taxon>Eukaryota</taxon>
        <taxon>Viridiplantae</taxon>
        <taxon>Streptophyta</taxon>
        <taxon>Embryophyta</taxon>
        <taxon>Tracheophyta</taxon>
        <taxon>Spermatophyta</taxon>
        <taxon>Magnoliopsida</taxon>
        <taxon>eudicotyledons</taxon>
        <taxon>Gunneridae</taxon>
        <taxon>Pentapetalae</taxon>
        <taxon>asterids</taxon>
        <taxon>Ericales</taxon>
        <taxon>Actinidiaceae</taxon>
        <taxon>Actinidia</taxon>
    </lineage>
</organism>
<dbReference type="OrthoDB" id="1936089at2759"/>
<dbReference type="GO" id="GO:0005739">
    <property type="term" value="C:mitochondrion"/>
    <property type="evidence" value="ECO:0007669"/>
    <property type="project" value="TreeGrafter"/>
</dbReference>
<gene>
    <name evidence="1" type="ORF">CEY00_Acc15255</name>
</gene>
<evidence type="ECO:0000313" key="1">
    <source>
        <dbReference type="EMBL" id="PSS14688.1"/>
    </source>
</evidence>
<keyword evidence="2" id="KW-1185">Reference proteome</keyword>
<dbReference type="PANTHER" id="PTHR33509">
    <property type="entry name" value="LATE EMBRYOGENIS ABUNDANT PROTEIN 2-RELATED"/>
    <property type="match status" value="1"/>
</dbReference>
<dbReference type="Pfam" id="PF03242">
    <property type="entry name" value="LEA_3a"/>
    <property type="match status" value="1"/>
</dbReference>
<dbReference type="AlphaFoldDB" id="A0A2R6QU97"/>
<dbReference type="EMBL" id="NKQK01000013">
    <property type="protein sequence ID" value="PSS14688.1"/>
    <property type="molecule type" value="Genomic_DNA"/>
</dbReference>
<dbReference type="PANTHER" id="PTHR33509:SF5">
    <property type="entry name" value="PROTEIN SENESCENCE-ASSOCIATED GENE 21, MITOCHONDRIAL"/>
    <property type="match status" value="1"/>
</dbReference>
<dbReference type="InParanoid" id="A0A2R6QU97"/>
<reference evidence="2" key="2">
    <citation type="journal article" date="2018" name="BMC Genomics">
        <title>A manually annotated Actinidia chinensis var. chinensis (kiwifruit) genome highlights the challenges associated with draft genomes and gene prediction in plants.</title>
        <authorList>
            <person name="Pilkington S.M."/>
            <person name="Crowhurst R."/>
            <person name="Hilario E."/>
            <person name="Nardozza S."/>
            <person name="Fraser L."/>
            <person name="Peng Y."/>
            <person name="Gunaseelan K."/>
            <person name="Simpson R."/>
            <person name="Tahir J."/>
            <person name="Deroles S.C."/>
            <person name="Templeton K."/>
            <person name="Luo Z."/>
            <person name="Davy M."/>
            <person name="Cheng C."/>
            <person name="McNeilage M."/>
            <person name="Scaglione D."/>
            <person name="Liu Y."/>
            <person name="Zhang Q."/>
            <person name="Datson P."/>
            <person name="De Silva N."/>
            <person name="Gardiner S.E."/>
            <person name="Bassett H."/>
            <person name="Chagne D."/>
            <person name="McCallum J."/>
            <person name="Dzierzon H."/>
            <person name="Deng C."/>
            <person name="Wang Y.Y."/>
            <person name="Barron L."/>
            <person name="Manako K."/>
            <person name="Bowen J."/>
            <person name="Foster T.M."/>
            <person name="Erridge Z.A."/>
            <person name="Tiffin H."/>
            <person name="Waite C.N."/>
            <person name="Davies K.M."/>
            <person name="Grierson E.P."/>
            <person name="Laing W.A."/>
            <person name="Kirk R."/>
            <person name="Chen X."/>
            <person name="Wood M."/>
            <person name="Montefiori M."/>
            <person name="Brummell D.A."/>
            <person name="Schwinn K.E."/>
            <person name="Catanach A."/>
            <person name="Fullerton C."/>
            <person name="Li D."/>
            <person name="Meiyalaghan S."/>
            <person name="Nieuwenhuizen N."/>
            <person name="Read N."/>
            <person name="Prakash R."/>
            <person name="Hunter D."/>
            <person name="Zhang H."/>
            <person name="McKenzie M."/>
            <person name="Knabel M."/>
            <person name="Harris A."/>
            <person name="Allan A.C."/>
            <person name="Gleave A."/>
            <person name="Chen A."/>
            <person name="Janssen B.J."/>
            <person name="Plunkett B."/>
            <person name="Ampomah-Dwamena C."/>
            <person name="Voogd C."/>
            <person name="Leif D."/>
            <person name="Lafferty D."/>
            <person name="Souleyre E.J.F."/>
            <person name="Varkonyi-Gasic E."/>
            <person name="Gambi F."/>
            <person name="Hanley J."/>
            <person name="Yao J.L."/>
            <person name="Cheung J."/>
            <person name="David K.M."/>
            <person name="Warren B."/>
            <person name="Marsh K."/>
            <person name="Snowden K.C."/>
            <person name="Lin-Wang K."/>
            <person name="Brian L."/>
            <person name="Martinez-Sanchez M."/>
            <person name="Wang M."/>
            <person name="Ileperuma N."/>
            <person name="Macnee N."/>
            <person name="Campin R."/>
            <person name="McAtee P."/>
            <person name="Drummond R.S.M."/>
            <person name="Espley R.V."/>
            <person name="Ireland H.S."/>
            <person name="Wu R."/>
            <person name="Atkinson R.G."/>
            <person name="Karunairetnam S."/>
            <person name="Bulley S."/>
            <person name="Chunkath S."/>
            <person name="Hanley Z."/>
            <person name="Storey R."/>
            <person name="Thrimawithana A.H."/>
            <person name="Thomson S."/>
            <person name="David C."/>
            <person name="Testolin R."/>
            <person name="Huang H."/>
            <person name="Hellens R.P."/>
            <person name="Schaffer R.J."/>
        </authorList>
    </citation>
    <scope>NUCLEOTIDE SEQUENCE [LARGE SCALE GENOMIC DNA]</scope>
    <source>
        <strain evidence="2">cv. Red5</strain>
    </source>
</reference>
<accession>A0A2R6QU97</accession>
<dbReference type="InterPro" id="IPR004926">
    <property type="entry name" value="LEA_3a"/>
</dbReference>
<dbReference type="Gramene" id="PSS14688">
    <property type="protein sequence ID" value="PSS14688"/>
    <property type="gene ID" value="CEY00_Acc15255"/>
</dbReference>
<protein>
    <submittedName>
        <fullName evidence="1">Late embryogenesis abundant protein like</fullName>
    </submittedName>
</protein>
<proteinExistence type="predicted"/>
<dbReference type="OMA" id="ENQGNEM"/>
<dbReference type="GO" id="GO:0006950">
    <property type="term" value="P:response to stress"/>
    <property type="evidence" value="ECO:0007669"/>
    <property type="project" value="TreeGrafter"/>
</dbReference>
<dbReference type="STRING" id="1590841.A0A2R6QU97"/>
<name>A0A2R6QU97_ACTCC</name>
<reference evidence="1 2" key="1">
    <citation type="submission" date="2017-07" db="EMBL/GenBank/DDBJ databases">
        <title>An improved, manually edited Actinidia chinensis var. chinensis (kiwifruit) genome highlights the challenges associated with draft genomes and gene prediction in plants.</title>
        <authorList>
            <person name="Pilkington S."/>
            <person name="Crowhurst R."/>
            <person name="Hilario E."/>
            <person name="Nardozza S."/>
            <person name="Fraser L."/>
            <person name="Peng Y."/>
            <person name="Gunaseelan K."/>
            <person name="Simpson R."/>
            <person name="Tahir J."/>
            <person name="Deroles S."/>
            <person name="Templeton K."/>
            <person name="Luo Z."/>
            <person name="Davy M."/>
            <person name="Cheng C."/>
            <person name="Mcneilage M."/>
            <person name="Scaglione D."/>
            <person name="Liu Y."/>
            <person name="Zhang Q."/>
            <person name="Datson P."/>
            <person name="De Silva N."/>
            <person name="Gardiner S."/>
            <person name="Bassett H."/>
            <person name="Chagne D."/>
            <person name="Mccallum J."/>
            <person name="Dzierzon H."/>
            <person name="Deng C."/>
            <person name="Wang Y.-Y."/>
            <person name="Barron N."/>
            <person name="Manako K."/>
            <person name="Bowen J."/>
            <person name="Foster T."/>
            <person name="Erridge Z."/>
            <person name="Tiffin H."/>
            <person name="Waite C."/>
            <person name="Davies K."/>
            <person name="Grierson E."/>
            <person name="Laing W."/>
            <person name="Kirk R."/>
            <person name="Chen X."/>
            <person name="Wood M."/>
            <person name="Montefiori M."/>
            <person name="Brummell D."/>
            <person name="Schwinn K."/>
            <person name="Catanach A."/>
            <person name="Fullerton C."/>
            <person name="Li D."/>
            <person name="Meiyalaghan S."/>
            <person name="Nieuwenhuizen N."/>
            <person name="Read N."/>
            <person name="Prakash R."/>
            <person name="Hunter D."/>
            <person name="Zhang H."/>
            <person name="Mckenzie M."/>
            <person name="Knabel M."/>
            <person name="Harris A."/>
            <person name="Allan A."/>
            <person name="Chen A."/>
            <person name="Janssen B."/>
            <person name="Plunkett B."/>
            <person name="Dwamena C."/>
            <person name="Voogd C."/>
            <person name="Leif D."/>
            <person name="Lafferty D."/>
            <person name="Souleyre E."/>
            <person name="Varkonyi-Gasic E."/>
            <person name="Gambi F."/>
            <person name="Hanley J."/>
            <person name="Yao J.-L."/>
            <person name="Cheung J."/>
            <person name="David K."/>
            <person name="Warren B."/>
            <person name="Marsh K."/>
            <person name="Snowden K."/>
            <person name="Lin-Wang K."/>
            <person name="Brian L."/>
            <person name="Martinez-Sanchez M."/>
            <person name="Wang M."/>
            <person name="Ileperuma N."/>
            <person name="Macnee N."/>
            <person name="Campin R."/>
            <person name="Mcatee P."/>
            <person name="Drummond R."/>
            <person name="Espley R."/>
            <person name="Ireland H."/>
            <person name="Wu R."/>
            <person name="Atkinson R."/>
            <person name="Karunairetnam S."/>
            <person name="Bulley S."/>
            <person name="Chunkath S."/>
            <person name="Hanley Z."/>
            <person name="Storey R."/>
            <person name="Thrimawithana A."/>
            <person name="Thomson S."/>
            <person name="David C."/>
            <person name="Testolin R."/>
        </authorList>
    </citation>
    <scope>NUCLEOTIDE SEQUENCE [LARGE SCALE GENOMIC DNA]</scope>
    <source>
        <strain evidence="2">cv. Red5</strain>
        <tissue evidence="1">Young leaf</tissue>
    </source>
</reference>